<feature type="compositionally biased region" description="Basic residues" evidence="1">
    <location>
        <begin position="64"/>
        <end position="74"/>
    </location>
</feature>
<feature type="compositionally biased region" description="Polar residues" evidence="1">
    <location>
        <begin position="41"/>
        <end position="54"/>
    </location>
</feature>
<proteinExistence type="predicted"/>
<reference evidence="2" key="1">
    <citation type="submission" date="2018-04" db="EMBL/GenBank/DDBJ databases">
        <title>Transcriptome of Schizaphis graminum biotype I.</title>
        <authorList>
            <person name="Scully E.D."/>
            <person name="Geib S.M."/>
            <person name="Palmer N.A."/>
            <person name="Koch K."/>
            <person name="Bradshaw J."/>
            <person name="Heng-Moss T."/>
            <person name="Sarath G."/>
        </authorList>
    </citation>
    <scope>NUCLEOTIDE SEQUENCE</scope>
</reference>
<evidence type="ECO:0000256" key="1">
    <source>
        <dbReference type="SAM" id="MobiDB-lite"/>
    </source>
</evidence>
<feature type="compositionally biased region" description="Polar residues" evidence="1">
    <location>
        <begin position="105"/>
        <end position="114"/>
    </location>
</feature>
<sequence>MLYFFKMLTKIMETCNLQMKDVDSSLKAKLIIDSSAKSLLPNNTPYESETGSSDNESDVEKVVVKRRTRSRKFKQNIGPKVFTKMPEANKGSNRRNDKSFGNHFPSKNYQNKNPANTTAAIDEMNIKMAKFLNISSGQGSRYFDNSNILTTENLRNVQTQSQVEEYTHQLYQHISANNNTHQHQINIPGSSTGYYGRYNTGNPAFPNFSSISQYSQFNNQLPPSLLDIRPQINQQNPKPRSDKLRQKKWTSKNK</sequence>
<feature type="region of interest" description="Disordered" evidence="1">
    <location>
        <begin position="230"/>
        <end position="254"/>
    </location>
</feature>
<accession>A0A2S2P0R0</accession>
<protein>
    <submittedName>
        <fullName evidence="2">Uncharacterized protein</fullName>
    </submittedName>
</protein>
<dbReference type="AlphaFoldDB" id="A0A2S2P0R0"/>
<dbReference type="EMBL" id="GGMR01010179">
    <property type="protein sequence ID" value="MBY22798.1"/>
    <property type="molecule type" value="Transcribed_RNA"/>
</dbReference>
<gene>
    <name evidence="2" type="ORF">g.107103</name>
</gene>
<feature type="region of interest" description="Disordered" evidence="1">
    <location>
        <begin position="41"/>
        <end position="114"/>
    </location>
</feature>
<organism evidence="2">
    <name type="scientific">Schizaphis graminum</name>
    <name type="common">Green bug aphid</name>
    <dbReference type="NCBI Taxonomy" id="13262"/>
    <lineage>
        <taxon>Eukaryota</taxon>
        <taxon>Metazoa</taxon>
        <taxon>Ecdysozoa</taxon>
        <taxon>Arthropoda</taxon>
        <taxon>Hexapoda</taxon>
        <taxon>Insecta</taxon>
        <taxon>Pterygota</taxon>
        <taxon>Neoptera</taxon>
        <taxon>Paraneoptera</taxon>
        <taxon>Hemiptera</taxon>
        <taxon>Sternorrhyncha</taxon>
        <taxon>Aphidomorpha</taxon>
        <taxon>Aphidoidea</taxon>
        <taxon>Aphididae</taxon>
        <taxon>Aphidini</taxon>
        <taxon>Schizaphis</taxon>
    </lineage>
</organism>
<name>A0A2S2P0R0_SCHGA</name>
<feature type="compositionally biased region" description="Basic residues" evidence="1">
    <location>
        <begin position="245"/>
        <end position="254"/>
    </location>
</feature>
<evidence type="ECO:0000313" key="2">
    <source>
        <dbReference type="EMBL" id="MBY22798.1"/>
    </source>
</evidence>